<evidence type="ECO:0008006" key="5">
    <source>
        <dbReference type="Google" id="ProtNLM"/>
    </source>
</evidence>
<evidence type="ECO:0000313" key="3">
    <source>
        <dbReference type="Proteomes" id="UP000055611"/>
    </source>
</evidence>
<gene>
    <name evidence="1" type="ORF">AWY79_09550</name>
    <name evidence="2" type="ORF">EDC59_10322</name>
</gene>
<dbReference type="EMBL" id="CP014206">
    <property type="protein sequence ID" value="AMK11341.1"/>
    <property type="molecule type" value="Genomic_DNA"/>
</dbReference>
<dbReference type="KEGG" id="dej:AWY79_09550"/>
<evidence type="ECO:0000313" key="4">
    <source>
        <dbReference type="Proteomes" id="UP000295506"/>
    </source>
</evidence>
<protein>
    <recommendedName>
        <fullName evidence="5">Core-binding (CB) domain-containing protein</fullName>
    </recommendedName>
</protein>
<evidence type="ECO:0000313" key="2">
    <source>
        <dbReference type="EMBL" id="TDT89728.1"/>
    </source>
</evidence>
<name>A0A126QN45_9BACT</name>
<reference evidence="2 4" key="2">
    <citation type="submission" date="2019-03" db="EMBL/GenBank/DDBJ databases">
        <title>Genomic Encyclopedia of Type Strains, Phase IV (KMG-IV): sequencing the most valuable type-strain genomes for metagenomic binning, comparative biology and taxonomic classification.</title>
        <authorList>
            <person name="Goeker M."/>
        </authorList>
    </citation>
    <scope>NUCLEOTIDE SEQUENCE [LARGE SCALE GENOMIC DNA]</scope>
    <source>
        <strain evidence="2 4">DSM 101483</strain>
    </source>
</reference>
<keyword evidence="3" id="KW-1185">Reference proteome</keyword>
<dbReference type="Proteomes" id="UP000295506">
    <property type="component" value="Unassembled WGS sequence"/>
</dbReference>
<organism evidence="2 4">
    <name type="scientific">Pseudodesulfovibrio indicus</name>
    <dbReference type="NCBI Taxonomy" id="1716143"/>
    <lineage>
        <taxon>Bacteria</taxon>
        <taxon>Pseudomonadati</taxon>
        <taxon>Thermodesulfobacteriota</taxon>
        <taxon>Desulfovibrionia</taxon>
        <taxon>Desulfovibrionales</taxon>
        <taxon>Desulfovibrionaceae</taxon>
    </lineage>
</organism>
<reference evidence="1 3" key="1">
    <citation type="journal article" date="2016" name="Front. Microbiol.">
        <title>Genome Sequence of the Piezophilic, Mesophilic Sulfate-Reducing Bacterium Desulfovibrio indicus J2T.</title>
        <authorList>
            <person name="Cao J."/>
            <person name="Maignien L."/>
            <person name="Shao Z."/>
            <person name="Alain K."/>
            <person name="Jebbar M."/>
        </authorList>
    </citation>
    <scope>NUCLEOTIDE SEQUENCE [LARGE SCALE GENOMIC DNA]</scope>
    <source>
        <strain evidence="1 3">J2</strain>
    </source>
</reference>
<proteinExistence type="predicted"/>
<dbReference type="Proteomes" id="UP000055611">
    <property type="component" value="Chromosome"/>
</dbReference>
<dbReference type="AlphaFoldDB" id="A0A126QN45"/>
<sequence>MNDKDRKRLARLKTNPQHCSIPGCFQYRKNFSQYCRYHDDRNRDTGHPLGKTVTKGELRPYLEKAQAFTEANKNHAALTSARVMLGDLMTKAQWHEVNHKSQAVWPRVSNWLVKLRSAGVTPSEILTVIIAMFIMQEDDPRRFKSDREFRHSLVTRILRLPSSRKEWEGKTIYRKDRITVGVKDFLSDKLCTSGIGVLALRVSRSILKREREEREVMQGEVKGMDEPFTDQT</sequence>
<dbReference type="RefSeq" id="WP_066802872.1">
    <property type="nucleotide sequence ID" value="NZ_CP014206.1"/>
</dbReference>
<accession>A0A126QN45</accession>
<dbReference type="EMBL" id="SOBK01000003">
    <property type="protein sequence ID" value="TDT89728.1"/>
    <property type="molecule type" value="Genomic_DNA"/>
</dbReference>
<evidence type="ECO:0000313" key="1">
    <source>
        <dbReference type="EMBL" id="AMK11341.1"/>
    </source>
</evidence>
<dbReference type="OrthoDB" id="5450497at2"/>